<dbReference type="PANTHER" id="PTHR43559">
    <property type="entry name" value="HYDROLASE YCAC-RELATED"/>
    <property type="match status" value="1"/>
</dbReference>
<dbReference type="InterPro" id="IPR036380">
    <property type="entry name" value="Isochorismatase-like_sf"/>
</dbReference>
<proteinExistence type="predicted"/>
<protein>
    <submittedName>
        <fullName evidence="2">Nicotinamidase-related amidase</fullName>
    </submittedName>
</protein>
<feature type="domain" description="Isochorismatase-like" evidence="1">
    <location>
        <begin position="14"/>
        <end position="165"/>
    </location>
</feature>
<dbReference type="OrthoDB" id="9789777at2"/>
<gene>
    <name evidence="2" type="ORF">SAMN06295960_0829</name>
</gene>
<reference evidence="2 3" key="1">
    <citation type="submission" date="2017-04" db="EMBL/GenBank/DDBJ databases">
        <authorList>
            <person name="Afonso C.L."/>
            <person name="Miller P.J."/>
            <person name="Scott M.A."/>
            <person name="Spackman E."/>
            <person name="Goraichik I."/>
            <person name="Dimitrov K.M."/>
            <person name="Suarez D.L."/>
            <person name="Swayne D.E."/>
        </authorList>
    </citation>
    <scope>NUCLEOTIDE SEQUENCE [LARGE SCALE GENOMIC DNA]</scope>
    <source>
        <strain evidence="2 3">11</strain>
    </source>
</reference>
<dbReference type="AlphaFoldDB" id="A0A1X7IUJ1"/>
<evidence type="ECO:0000313" key="3">
    <source>
        <dbReference type="Proteomes" id="UP000193834"/>
    </source>
</evidence>
<dbReference type="Gene3D" id="3.40.50.850">
    <property type="entry name" value="Isochorismatase-like"/>
    <property type="match status" value="1"/>
</dbReference>
<organism evidence="2 3">
    <name type="scientific">Paenibacillus aquistagni</name>
    <dbReference type="NCBI Taxonomy" id="1852522"/>
    <lineage>
        <taxon>Bacteria</taxon>
        <taxon>Bacillati</taxon>
        <taxon>Bacillota</taxon>
        <taxon>Bacilli</taxon>
        <taxon>Bacillales</taxon>
        <taxon>Paenibacillaceae</taxon>
        <taxon>Paenibacillus</taxon>
    </lineage>
</organism>
<dbReference type="PANTHER" id="PTHR43559:SF1">
    <property type="entry name" value="HYDROLASE"/>
    <property type="match status" value="1"/>
</dbReference>
<evidence type="ECO:0000259" key="1">
    <source>
        <dbReference type="Pfam" id="PF00857"/>
    </source>
</evidence>
<dbReference type="SUPFAM" id="SSF52499">
    <property type="entry name" value="Isochorismatase-like hydrolases"/>
    <property type="match status" value="1"/>
</dbReference>
<name>A0A1X7IUJ1_9BACL</name>
<dbReference type="Pfam" id="PF00857">
    <property type="entry name" value="Isochorismatase"/>
    <property type="match status" value="1"/>
</dbReference>
<dbReference type="InterPro" id="IPR000868">
    <property type="entry name" value="Isochorismatase-like_dom"/>
</dbReference>
<dbReference type="CDD" id="cd01012">
    <property type="entry name" value="YcaC_related"/>
    <property type="match status" value="1"/>
</dbReference>
<accession>A0A1X7IUJ1</accession>
<dbReference type="RefSeq" id="WP_085493044.1">
    <property type="nucleotide sequence ID" value="NZ_FXAZ01000001.1"/>
</dbReference>
<keyword evidence="3" id="KW-1185">Reference proteome</keyword>
<evidence type="ECO:0000313" key="2">
    <source>
        <dbReference type="EMBL" id="SMG18728.1"/>
    </source>
</evidence>
<dbReference type="InterPro" id="IPR053152">
    <property type="entry name" value="Hydrolase_YcaC-like"/>
</dbReference>
<dbReference type="EMBL" id="FXAZ01000001">
    <property type="protein sequence ID" value="SMG18728.1"/>
    <property type="molecule type" value="Genomic_DNA"/>
</dbReference>
<dbReference type="Proteomes" id="UP000193834">
    <property type="component" value="Unassembled WGS sequence"/>
</dbReference>
<sequence>MHDYSSCLLDPEQSAVLIIDEEPMMFFGVESKTRASIMNNVVGLAKTAEAFSVPCILSTIEANTFSGLLYPKLQAVYPHVSPVDRTTINAWEDVNVKRAVQATGRTKLLIAGLWTEACVLFPALCAKADGYDVYVVTDASGGATKEAHDMAVLRMAQAGVKPVTWLQVLLEYQRDWSHKETYASVVNIIKDHGGAYGQCMDYAESMVQKNNRNNQ</sequence>
<dbReference type="STRING" id="1852522.SAMN06295960_0829"/>